<accession>A0A6M3L1F7</accession>
<name>A0A6M3L1F7_9ZZZZ</name>
<evidence type="ECO:0000313" key="1">
    <source>
        <dbReference type="EMBL" id="QJA88060.1"/>
    </source>
</evidence>
<proteinExistence type="predicted"/>
<dbReference type="AlphaFoldDB" id="A0A6M3L1F7"/>
<sequence>MINIVKISKILDDIEDCVLRNKRFSLIRFNDGGLKVMDGILSGDKYTKIVQGRKEGIPQNYFGELLSGWAKCANEANYIDSPEHYFSTKSMSNRGKTDDRKWELLSRWKELYTETGININRDFCSPEAGLLLFLLNYEHNLLDLIRNMNVCCITNFYEIERLLSDYVSKVDVKVIPSFFGNHYDVSFETIMNEIKEEATNYDLWLIGAGELGRLYTGEIKRYGGRAVDIGKIFDSWIMKKLDKRLSMFANYNVSEHRLLFKFNGDCSEI</sequence>
<gene>
    <name evidence="1" type="ORF">MM415B02833_0008</name>
</gene>
<protein>
    <submittedName>
        <fullName evidence="1">Uncharacterized protein</fullName>
    </submittedName>
</protein>
<dbReference type="EMBL" id="MT142750">
    <property type="protein sequence ID" value="QJA88060.1"/>
    <property type="molecule type" value="Genomic_DNA"/>
</dbReference>
<organism evidence="1">
    <name type="scientific">viral metagenome</name>
    <dbReference type="NCBI Taxonomy" id="1070528"/>
    <lineage>
        <taxon>unclassified sequences</taxon>
        <taxon>metagenomes</taxon>
        <taxon>organismal metagenomes</taxon>
    </lineage>
</organism>
<reference evidence="1" key="1">
    <citation type="submission" date="2020-03" db="EMBL/GenBank/DDBJ databases">
        <title>The deep terrestrial virosphere.</title>
        <authorList>
            <person name="Holmfeldt K."/>
            <person name="Nilsson E."/>
            <person name="Simone D."/>
            <person name="Lopez-Fernandez M."/>
            <person name="Wu X."/>
            <person name="de Brujin I."/>
            <person name="Lundin D."/>
            <person name="Andersson A."/>
            <person name="Bertilsson S."/>
            <person name="Dopson M."/>
        </authorList>
    </citation>
    <scope>NUCLEOTIDE SEQUENCE</scope>
    <source>
        <strain evidence="1">MM415B02833</strain>
    </source>
</reference>